<protein>
    <submittedName>
        <fullName evidence="2">Uncharacterized protein</fullName>
    </submittedName>
</protein>
<feature type="compositionally biased region" description="Polar residues" evidence="1">
    <location>
        <begin position="103"/>
        <end position="120"/>
    </location>
</feature>
<evidence type="ECO:0000256" key="1">
    <source>
        <dbReference type="SAM" id="MobiDB-lite"/>
    </source>
</evidence>
<proteinExistence type="predicted"/>
<dbReference type="InParanoid" id="A0A059AKB0"/>
<gene>
    <name evidence="2" type="ORF">EUGRSUZ_I00106</name>
</gene>
<feature type="region of interest" description="Disordered" evidence="1">
    <location>
        <begin position="20"/>
        <end position="62"/>
    </location>
</feature>
<feature type="region of interest" description="Disordered" evidence="1">
    <location>
        <begin position="87"/>
        <end position="145"/>
    </location>
</feature>
<accession>A0A059AKB0</accession>
<name>A0A059AKB0_EUCGR</name>
<organism evidence="2">
    <name type="scientific">Eucalyptus grandis</name>
    <name type="common">Flooded gum</name>
    <dbReference type="NCBI Taxonomy" id="71139"/>
    <lineage>
        <taxon>Eukaryota</taxon>
        <taxon>Viridiplantae</taxon>
        <taxon>Streptophyta</taxon>
        <taxon>Embryophyta</taxon>
        <taxon>Tracheophyta</taxon>
        <taxon>Spermatophyta</taxon>
        <taxon>Magnoliopsida</taxon>
        <taxon>eudicotyledons</taxon>
        <taxon>Gunneridae</taxon>
        <taxon>Pentapetalae</taxon>
        <taxon>rosids</taxon>
        <taxon>malvids</taxon>
        <taxon>Myrtales</taxon>
        <taxon>Myrtaceae</taxon>
        <taxon>Myrtoideae</taxon>
        <taxon>Eucalypteae</taxon>
        <taxon>Eucalyptus</taxon>
    </lineage>
</organism>
<dbReference type="AlphaFoldDB" id="A0A059AKB0"/>
<dbReference type="Gramene" id="KCW54126">
    <property type="protein sequence ID" value="KCW54126"/>
    <property type="gene ID" value="EUGRSUZ_I00106"/>
</dbReference>
<sequence>MEEHPSSRQNAVRRFDVPPDIFHDWHLGPPPSVQNSGHSLLRNGGLQESSSRQQFRDASEMSSQCLIDKEKLIQMLEDLESSFVSSNPTWGFSDPVAGGQNGDGATNTSKNWSSETASKVQDQKKAAEPSSGTPGRQERRVPKRHLFVHYISTLTSG</sequence>
<reference evidence="2" key="1">
    <citation type="submission" date="2013-07" db="EMBL/GenBank/DDBJ databases">
        <title>The genome of Eucalyptus grandis.</title>
        <authorList>
            <person name="Schmutz J."/>
            <person name="Hayes R."/>
            <person name="Myburg A."/>
            <person name="Tuskan G."/>
            <person name="Grattapaglia D."/>
            <person name="Rokhsar D.S."/>
        </authorList>
    </citation>
    <scope>NUCLEOTIDE SEQUENCE</scope>
    <source>
        <tissue evidence="2">Leaf extractions</tissue>
    </source>
</reference>
<dbReference type="EMBL" id="KK198761">
    <property type="protein sequence ID" value="KCW54126.1"/>
    <property type="molecule type" value="Genomic_DNA"/>
</dbReference>
<evidence type="ECO:0000313" key="2">
    <source>
        <dbReference type="EMBL" id="KCW54126.1"/>
    </source>
</evidence>